<gene>
    <name evidence="2" type="ORF">EXIGLDRAFT_835927</name>
</gene>
<dbReference type="InterPro" id="IPR018631">
    <property type="entry name" value="AAA-ATPase-like_dom"/>
</dbReference>
<evidence type="ECO:0000313" key="3">
    <source>
        <dbReference type="Proteomes" id="UP000077266"/>
    </source>
</evidence>
<dbReference type="AlphaFoldDB" id="A0A165IA94"/>
<dbReference type="Pfam" id="PF09820">
    <property type="entry name" value="AAA-ATPase_like"/>
    <property type="match status" value="1"/>
</dbReference>
<sequence>MEPPLNFLRCGLIGHDDSYFFMPFFGDEGFPPTMTIAELLRSMDKDHTQNCGCAIRVGREAWFLNRRQQDNFQITPYPVPSERTLAEFDVGLDPIAFHLVVRGHSVGRCLLGIDHPDALPQCQVVEQNDAAVFKLAGPKLSVPENECSDYMKMCRTKGLVIVDKTRFVLPQFNQPTHKRLAVLRRPAGFGKTTLLSILTTYFDVLCPPAFYSFMECDRVPAHLNYPNAAAGMMIIHMDFADLHFNSTSLDDMYDECDRFMAAVGAEFFSRYTNFLGGDVPDVSHRRGYFAAIARAYNAGYEVFLAIDNYTAPFKHCFTPWESIARARIISLILQDLARGRIHRGIMIGTDFGYSPFAAWDHFAELTIDLTHGSELATACGLTGDEVLALGVAAGIDDLLGDVHSAAASRILTTPAINIAGHTQPLFSTRDVLALARRRMESQLDQRSVAMNVAVVNIPVRVQNAMDSDDSDLGDSDHALVDDEIKQSLKSTDEACTYTFPALT</sequence>
<evidence type="ECO:0000259" key="1">
    <source>
        <dbReference type="Pfam" id="PF09820"/>
    </source>
</evidence>
<protein>
    <recommendedName>
        <fullName evidence="1">AAA-ATPase-like domain-containing protein</fullName>
    </recommendedName>
</protein>
<organism evidence="2 3">
    <name type="scientific">Exidia glandulosa HHB12029</name>
    <dbReference type="NCBI Taxonomy" id="1314781"/>
    <lineage>
        <taxon>Eukaryota</taxon>
        <taxon>Fungi</taxon>
        <taxon>Dikarya</taxon>
        <taxon>Basidiomycota</taxon>
        <taxon>Agaricomycotina</taxon>
        <taxon>Agaricomycetes</taxon>
        <taxon>Auriculariales</taxon>
        <taxon>Exidiaceae</taxon>
        <taxon>Exidia</taxon>
    </lineage>
</organism>
<reference evidence="2 3" key="1">
    <citation type="journal article" date="2016" name="Mol. Biol. Evol.">
        <title>Comparative Genomics of Early-Diverging Mushroom-Forming Fungi Provides Insights into the Origins of Lignocellulose Decay Capabilities.</title>
        <authorList>
            <person name="Nagy L.G."/>
            <person name="Riley R."/>
            <person name="Tritt A."/>
            <person name="Adam C."/>
            <person name="Daum C."/>
            <person name="Floudas D."/>
            <person name="Sun H."/>
            <person name="Yadav J.S."/>
            <person name="Pangilinan J."/>
            <person name="Larsson K.H."/>
            <person name="Matsuura K."/>
            <person name="Barry K."/>
            <person name="Labutti K."/>
            <person name="Kuo R."/>
            <person name="Ohm R.A."/>
            <person name="Bhattacharya S.S."/>
            <person name="Shirouzu T."/>
            <person name="Yoshinaga Y."/>
            <person name="Martin F.M."/>
            <person name="Grigoriev I.V."/>
            <person name="Hibbett D.S."/>
        </authorList>
    </citation>
    <scope>NUCLEOTIDE SEQUENCE [LARGE SCALE GENOMIC DNA]</scope>
    <source>
        <strain evidence="2 3">HHB12029</strain>
    </source>
</reference>
<dbReference type="Proteomes" id="UP000077266">
    <property type="component" value="Unassembled WGS sequence"/>
</dbReference>
<keyword evidence="3" id="KW-1185">Reference proteome</keyword>
<feature type="domain" description="AAA-ATPase-like" evidence="1">
    <location>
        <begin position="153"/>
        <end position="318"/>
    </location>
</feature>
<dbReference type="OrthoDB" id="5380555at2759"/>
<proteinExistence type="predicted"/>
<evidence type="ECO:0000313" key="2">
    <source>
        <dbReference type="EMBL" id="KZV93120.1"/>
    </source>
</evidence>
<dbReference type="EMBL" id="KV425995">
    <property type="protein sequence ID" value="KZV93120.1"/>
    <property type="molecule type" value="Genomic_DNA"/>
</dbReference>
<name>A0A165IA94_EXIGL</name>
<dbReference type="InParanoid" id="A0A165IA94"/>
<accession>A0A165IA94</accession>